<organism evidence="2 3">
    <name type="scientific">Sphaeroforma arctica JP610</name>
    <dbReference type="NCBI Taxonomy" id="667725"/>
    <lineage>
        <taxon>Eukaryota</taxon>
        <taxon>Ichthyosporea</taxon>
        <taxon>Ichthyophonida</taxon>
        <taxon>Sphaeroforma</taxon>
    </lineage>
</organism>
<protein>
    <submittedName>
        <fullName evidence="2">Uncharacterized protein</fullName>
    </submittedName>
</protein>
<reference evidence="2 3" key="1">
    <citation type="submission" date="2011-02" db="EMBL/GenBank/DDBJ databases">
        <title>The Genome Sequence of Sphaeroforma arctica JP610.</title>
        <authorList>
            <consortium name="The Broad Institute Genome Sequencing Platform"/>
            <person name="Russ C."/>
            <person name="Cuomo C."/>
            <person name="Young S.K."/>
            <person name="Zeng Q."/>
            <person name="Gargeya S."/>
            <person name="Alvarado L."/>
            <person name="Berlin A."/>
            <person name="Chapman S.B."/>
            <person name="Chen Z."/>
            <person name="Freedman E."/>
            <person name="Gellesch M."/>
            <person name="Goldberg J."/>
            <person name="Griggs A."/>
            <person name="Gujja S."/>
            <person name="Heilman E."/>
            <person name="Heiman D."/>
            <person name="Howarth C."/>
            <person name="Mehta T."/>
            <person name="Neiman D."/>
            <person name="Pearson M."/>
            <person name="Roberts A."/>
            <person name="Saif S."/>
            <person name="Shea T."/>
            <person name="Shenoy N."/>
            <person name="Sisk P."/>
            <person name="Stolte C."/>
            <person name="Sykes S."/>
            <person name="White J."/>
            <person name="Yandava C."/>
            <person name="Burger G."/>
            <person name="Gray M.W."/>
            <person name="Holland P.W.H."/>
            <person name="King N."/>
            <person name="Lang F.B.F."/>
            <person name="Roger A.J."/>
            <person name="Ruiz-Trillo I."/>
            <person name="Haas B."/>
            <person name="Nusbaum C."/>
            <person name="Birren B."/>
        </authorList>
    </citation>
    <scope>NUCLEOTIDE SEQUENCE [LARGE SCALE GENOMIC DNA]</scope>
    <source>
        <strain evidence="2 3">JP610</strain>
    </source>
</reference>
<name>A0A0L0FHI5_9EUKA</name>
<dbReference type="InterPro" id="IPR001619">
    <property type="entry name" value="Sec1-like"/>
</dbReference>
<sequence length="85" mass="9487">MPYRNVNIYELPMDLVPLDSDLLSMELPNAFSDVELHGDDTPLYYAARSLVKLQEVYGVIPTICGKGKSAKLVADMVKRMIVEQG</sequence>
<dbReference type="InterPro" id="IPR036045">
    <property type="entry name" value="Sec1-like_sf"/>
</dbReference>
<dbReference type="SUPFAM" id="SSF56815">
    <property type="entry name" value="Sec1/munc18-like (SM) proteins"/>
    <property type="match status" value="1"/>
</dbReference>
<accession>A0A0L0FHI5</accession>
<keyword evidence="3" id="KW-1185">Reference proteome</keyword>
<gene>
    <name evidence="2" type="ORF">SARC_11555</name>
</gene>
<comment type="similarity">
    <text evidence="1">Belongs to the STXBP/unc-18/SEC1 family.</text>
</comment>
<dbReference type="OrthoDB" id="10262287at2759"/>
<dbReference type="EMBL" id="KQ243348">
    <property type="protein sequence ID" value="KNC75931.1"/>
    <property type="molecule type" value="Genomic_DNA"/>
</dbReference>
<dbReference type="GeneID" id="25912059"/>
<evidence type="ECO:0000256" key="1">
    <source>
        <dbReference type="ARBA" id="ARBA00009884"/>
    </source>
</evidence>
<feature type="non-terminal residue" evidence="2">
    <location>
        <position position="85"/>
    </location>
</feature>
<dbReference type="STRING" id="667725.A0A0L0FHI5"/>
<dbReference type="Gene3D" id="3.40.50.1910">
    <property type="match status" value="1"/>
</dbReference>
<dbReference type="GO" id="GO:0016192">
    <property type="term" value="P:vesicle-mediated transport"/>
    <property type="evidence" value="ECO:0007669"/>
    <property type="project" value="InterPro"/>
</dbReference>
<proteinExistence type="inferred from homology"/>
<dbReference type="Pfam" id="PF00995">
    <property type="entry name" value="Sec1"/>
    <property type="match status" value="1"/>
</dbReference>
<dbReference type="AlphaFoldDB" id="A0A0L0FHI5"/>
<evidence type="ECO:0000313" key="3">
    <source>
        <dbReference type="Proteomes" id="UP000054560"/>
    </source>
</evidence>
<dbReference type="RefSeq" id="XP_014149833.1">
    <property type="nucleotide sequence ID" value="XM_014294358.1"/>
</dbReference>
<dbReference type="eggNOG" id="KOG1302">
    <property type="taxonomic scope" value="Eukaryota"/>
</dbReference>
<evidence type="ECO:0000313" key="2">
    <source>
        <dbReference type="EMBL" id="KNC75931.1"/>
    </source>
</evidence>
<dbReference type="InterPro" id="IPR027482">
    <property type="entry name" value="Sec1-like_dom2"/>
</dbReference>
<dbReference type="Proteomes" id="UP000054560">
    <property type="component" value="Unassembled WGS sequence"/>
</dbReference>